<evidence type="ECO:0000259" key="9">
    <source>
        <dbReference type="Pfam" id="PF02771"/>
    </source>
</evidence>
<dbReference type="InterPro" id="IPR046373">
    <property type="entry name" value="Acyl-CoA_Oxase/DH_mid-dom_sf"/>
</dbReference>
<evidence type="ECO:0000256" key="5">
    <source>
        <dbReference type="ARBA" id="ARBA00023002"/>
    </source>
</evidence>
<dbReference type="InterPro" id="IPR006091">
    <property type="entry name" value="Acyl-CoA_Oxase/DH_mid-dom"/>
</dbReference>
<dbReference type="InterPro" id="IPR009100">
    <property type="entry name" value="AcylCoA_DH/oxidase_NM_dom_sf"/>
</dbReference>
<dbReference type="PANTHER" id="PTHR43292:SF3">
    <property type="entry name" value="ACYL-COA DEHYDROGENASE FADE29"/>
    <property type="match status" value="1"/>
</dbReference>
<protein>
    <submittedName>
        <fullName evidence="10">Acyl-CoA dehydrogenase FadE</fullName>
    </submittedName>
</protein>
<dbReference type="Gene3D" id="1.10.540.10">
    <property type="entry name" value="Acyl-CoA dehydrogenase/oxidase, N-terminal domain"/>
    <property type="match status" value="1"/>
</dbReference>
<evidence type="ECO:0000313" key="11">
    <source>
        <dbReference type="Proteomes" id="UP000632454"/>
    </source>
</evidence>
<dbReference type="Pfam" id="PF02770">
    <property type="entry name" value="Acyl-CoA_dh_M"/>
    <property type="match status" value="1"/>
</dbReference>
<evidence type="ECO:0000256" key="1">
    <source>
        <dbReference type="ARBA" id="ARBA00001974"/>
    </source>
</evidence>
<dbReference type="Gene3D" id="2.40.110.10">
    <property type="entry name" value="Butyryl-CoA Dehydrogenase, subunit A, domain 2"/>
    <property type="match status" value="1"/>
</dbReference>
<dbReference type="InterPro" id="IPR052161">
    <property type="entry name" value="Mycobact_Acyl-CoA_DH"/>
</dbReference>
<evidence type="ECO:0000259" key="7">
    <source>
        <dbReference type="Pfam" id="PF00441"/>
    </source>
</evidence>
<dbReference type="InterPro" id="IPR037069">
    <property type="entry name" value="AcylCoA_DH/ox_N_sf"/>
</dbReference>
<comment type="cofactor">
    <cofactor evidence="1 6">
        <name>FAD</name>
        <dbReference type="ChEBI" id="CHEBI:57692"/>
    </cofactor>
</comment>
<keyword evidence="4 6" id="KW-0274">FAD</keyword>
<evidence type="ECO:0000256" key="6">
    <source>
        <dbReference type="RuleBase" id="RU362125"/>
    </source>
</evidence>
<dbReference type="EMBL" id="BMCS01000001">
    <property type="protein sequence ID" value="GGF08334.1"/>
    <property type="molecule type" value="Genomic_DNA"/>
</dbReference>
<evidence type="ECO:0000259" key="8">
    <source>
        <dbReference type="Pfam" id="PF02770"/>
    </source>
</evidence>
<evidence type="ECO:0000313" key="10">
    <source>
        <dbReference type="EMBL" id="GGF08334.1"/>
    </source>
</evidence>
<dbReference type="InterPro" id="IPR013786">
    <property type="entry name" value="AcylCoA_DH/ox_N"/>
</dbReference>
<reference evidence="11" key="1">
    <citation type="journal article" date="2019" name="Int. J. Syst. Evol. Microbiol.">
        <title>The Global Catalogue of Microorganisms (GCM) 10K type strain sequencing project: providing services to taxonomists for standard genome sequencing and annotation.</title>
        <authorList>
            <consortium name="The Broad Institute Genomics Platform"/>
            <consortium name="The Broad Institute Genome Sequencing Center for Infectious Disease"/>
            <person name="Wu L."/>
            <person name="Ma J."/>
        </authorList>
    </citation>
    <scope>NUCLEOTIDE SEQUENCE [LARGE SCALE GENOMIC DNA]</scope>
    <source>
        <strain evidence="11">CCM 7855</strain>
    </source>
</reference>
<evidence type="ECO:0000256" key="3">
    <source>
        <dbReference type="ARBA" id="ARBA00022630"/>
    </source>
</evidence>
<comment type="caution">
    <text evidence="10">The sequence shown here is derived from an EMBL/GenBank/DDBJ whole genome shotgun (WGS) entry which is preliminary data.</text>
</comment>
<organism evidence="10 11">
    <name type="scientific">Williamsia phyllosphaerae</name>
    <dbReference type="NCBI Taxonomy" id="885042"/>
    <lineage>
        <taxon>Bacteria</taxon>
        <taxon>Bacillati</taxon>
        <taxon>Actinomycetota</taxon>
        <taxon>Actinomycetes</taxon>
        <taxon>Mycobacteriales</taxon>
        <taxon>Nocardiaceae</taxon>
        <taxon>Williamsia</taxon>
    </lineage>
</organism>
<dbReference type="Proteomes" id="UP000632454">
    <property type="component" value="Unassembled WGS sequence"/>
</dbReference>
<accession>A0ABQ1U1B3</accession>
<proteinExistence type="inferred from homology"/>
<dbReference type="InterPro" id="IPR036250">
    <property type="entry name" value="AcylCo_DH-like_C"/>
</dbReference>
<dbReference type="InterPro" id="IPR009075">
    <property type="entry name" value="AcylCo_DH/oxidase_C"/>
</dbReference>
<dbReference type="Pfam" id="PF00441">
    <property type="entry name" value="Acyl-CoA_dh_1"/>
    <property type="match status" value="1"/>
</dbReference>
<evidence type="ECO:0000256" key="4">
    <source>
        <dbReference type="ARBA" id="ARBA00022827"/>
    </source>
</evidence>
<feature type="domain" description="Acyl-CoA oxidase/dehydrogenase middle" evidence="8">
    <location>
        <begin position="125"/>
        <end position="218"/>
    </location>
</feature>
<keyword evidence="3 6" id="KW-0285">Flavoprotein</keyword>
<dbReference type="Pfam" id="PF02771">
    <property type="entry name" value="Acyl-CoA_dh_N"/>
    <property type="match status" value="1"/>
</dbReference>
<dbReference type="SUPFAM" id="SSF56645">
    <property type="entry name" value="Acyl-CoA dehydrogenase NM domain-like"/>
    <property type="match status" value="1"/>
</dbReference>
<dbReference type="Gene3D" id="1.20.140.10">
    <property type="entry name" value="Butyryl-CoA Dehydrogenase, subunit A, domain 3"/>
    <property type="match status" value="1"/>
</dbReference>
<dbReference type="SUPFAM" id="SSF47203">
    <property type="entry name" value="Acyl-CoA dehydrogenase C-terminal domain-like"/>
    <property type="match status" value="1"/>
</dbReference>
<gene>
    <name evidence="10" type="ORF">GCM10007298_00280</name>
</gene>
<feature type="domain" description="Acyl-CoA dehydrogenase/oxidase N-terminal" evidence="9">
    <location>
        <begin position="7"/>
        <end position="119"/>
    </location>
</feature>
<keyword evidence="5 6" id="KW-0560">Oxidoreductase</keyword>
<dbReference type="PANTHER" id="PTHR43292">
    <property type="entry name" value="ACYL-COA DEHYDROGENASE"/>
    <property type="match status" value="1"/>
</dbReference>
<evidence type="ECO:0000256" key="2">
    <source>
        <dbReference type="ARBA" id="ARBA00009347"/>
    </source>
</evidence>
<comment type="similarity">
    <text evidence="2 6">Belongs to the acyl-CoA dehydrogenase family.</text>
</comment>
<sequence>MDLTFDDDTESFRAEVRSWLAANVPSSPLPSMDSAEGFEAHRAWEQTMADARMSVVSWPEEFGGRDVGLLHWVVFEEEYYRSGAPGRVSQNGIFLLAPTLFEHAHPDQLARIMPRMARADDIWGQAWSEPESGSDLASLRSTAVRTDGGWLLSGQKTWSSRSSFADCGFGLFRSDPNSSRHKGLTYFMFDLRADGVTVRPINQLDGEPGFAELFLDDVFVPDDPDRPGDSGVIGEVDNGWRIAMSTAANERGLSLRSPGRFLATTDRLLALWARADKNGTAGEALGSRVADAWIGARAYELSTWATVSRLAEGGQLGMESSINKVFWSEWDIATHETALDLLGADAEIAGPSHDDPAGGWMDGFLFSLSGPIYAGTNEIQRNVIAERLLGLPRGDR</sequence>
<keyword evidence="11" id="KW-1185">Reference proteome</keyword>
<feature type="domain" description="Acyl-CoA dehydrogenase/oxidase C-terminal" evidence="7">
    <location>
        <begin position="238"/>
        <end position="389"/>
    </location>
</feature>
<dbReference type="RefSeq" id="WP_188485773.1">
    <property type="nucleotide sequence ID" value="NZ_BMCS01000001.1"/>
</dbReference>
<name>A0ABQ1U1B3_9NOCA</name>